<dbReference type="GO" id="GO:0043213">
    <property type="term" value="P:bacteriocin transport"/>
    <property type="evidence" value="ECO:0007669"/>
    <property type="project" value="InterPro"/>
</dbReference>
<dbReference type="AlphaFoldDB" id="A0A751YZK6"/>
<dbReference type="Pfam" id="PF06519">
    <property type="entry name" value="TolA"/>
    <property type="match status" value="1"/>
</dbReference>
<dbReference type="GO" id="GO:0019534">
    <property type="term" value="F:toxin transmembrane transporter activity"/>
    <property type="evidence" value="ECO:0007669"/>
    <property type="project" value="InterPro"/>
</dbReference>
<evidence type="ECO:0000313" key="1">
    <source>
        <dbReference type="EMBL" id="HAF7256060.1"/>
    </source>
</evidence>
<proteinExistence type="predicted"/>
<dbReference type="NCBIfam" id="TIGR02794">
    <property type="entry name" value="tolA_full"/>
    <property type="match status" value="1"/>
</dbReference>
<dbReference type="GO" id="GO:0016020">
    <property type="term" value="C:membrane"/>
    <property type="evidence" value="ECO:0007669"/>
    <property type="project" value="InterPro"/>
</dbReference>
<gene>
    <name evidence="1" type="primary">tolA</name>
    <name evidence="1" type="ORF">G9X39_000688</name>
</gene>
<dbReference type="Gene3D" id="3.30.1150.10">
    <property type="match status" value="1"/>
</dbReference>
<dbReference type="InterPro" id="IPR014161">
    <property type="entry name" value="Tol-Pal_TolA"/>
</dbReference>
<accession>A0A751YZK6</accession>
<organism evidence="1">
    <name type="scientific">Salmonella enterica subsp. enterica serovar Panama</name>
    <dbReference type="NCBI Taxonomy" id="29472"/>
    <lineage>
        <taxon>Bacteria</taxon>
        <taxon>Pseudomonadati</taxon>
        <taxon>Pseudomonadota</taxon>
        <taxon>Gammaproteobacteria</taxon>
        <taxon>Enterobacterales</taxon>
        <taxon>Enterobacteriaceae</taxon>
        <taxon>Salmonella</taxon>
    </lineage>
</organism>
<sequence>MGIVAMLKSIHFISFCVLLFSVQVFADSYNSSLNSDSTKSLVGISSYLSVIRNEIKNQLGDSLEIYKGMICSIKIGLLRDGTIIYVVYYSGDSDLCNTVMSAVRSIKKFPSPPSEQLYQAVKDFTLDIRP</sequence>
<reference evidence="1" key="2">
    <citation type="submission" date="2018-07" db="EMBL/GenBank/DDBJ databases">
        <authorList>
            <consortium name="NCBI Pathogen Detection Project"/>
        </authorList>
    </citation>
    <scope>NUCLEOTIDE SEQUENCE</scope>
    <source>
        <strain evidence="1">13-2237</strain>
    </source>
</reference>
<protein>
    <submittedName>
        <fullName evidence="1">Cell envelope integrity protein TolA</fullName>
    </submittedName>
</protein>
<name>A0A751YZK6_SALET</name>
<dbReference type="SUPFAM" id="SSF74653">
    <property type="entry name" value="TolA/TonB C-terminal domain"/>
    <property type="match status" value="1"/>
</dbReference>
<dbReference type="EMBL" id="DAAWCK010000004">
    <property type="protein sequence ID" value="HAF7256060.1"/>
    <property type="molecule type" value="Genomic_DNA"/>
</dbReference>
<comment type="caution">
    <text evidence="1">The sequence shown here is derived from an EMBL/GenBank/DDBJ whole genome shotgun (WGS) entry which is preliminary data.</text>
</comment>
<reference evidence="1" key="1">
    <citation type="journal article" date="2018" name="Genome Biol.">
        <title>SKESA: strategic k-mer extension for scrupulous assemblies.</title>
        <authorList>
            <person name="Souvorov A."/>
            <person name="Agarwala R."/>
            <person name="Lipman D.J."/>
        </authorList>
    </citation>
    <scope>NUCLEOTIDE SEQUENCE</scope>
    <source>
        <strain evidence="1">13-2237</strain>
    </source>
</reference>